<accession>A0A421DN81</accession>
<sequence>MCWWGGFVESAATGKTLASEGARGLRVAVEQTPAKESGRSIYKDRFLGLKLVAHEVYVMASPNTLFCDNLLPSMLITTMYTKNTL</sequence>
<comment type="caution">
    <text evidence="1">The sequence shown here is derived from an EMBL/GenBank/DDBJ whole genome shotgun (WGS) entry which is preliminary data.</text>
</comment>
<keyword evidence="2" id="KW-1185">Reference proteome</keyword>
<dbReference type="Proteomes" id="UP000285648">
    <property type="component" value="Unassembled WGS sequence"/>
</dbReference>
<name>A0A421DN81_9GAMM</name>
<gene>
    <name evidence="1" type="ORF">BIY29_10870</name>
</gene>
<protein>
    <submittedName>
        <fullName evidence="1">Uncharacterized protein</fullName>
    </submittedName>
</protein>
<dbReference type="AlphaFoldDB" id="A0A421DN81"/>
<organism evidence="1 2">
    <name type="scientific">Brenneria alni</name>
    <dbReference type="NCBI Taxonomy" id="71656"/>
    <lineage>
        <taxon>Bacteria</taxon>
        <taxon>Pseudomonadati</taxon>
        <taxon>Pseudomonadota</taxon>
        <taxon>Gammaproteobacteria</taxon>
        <taxon>Enterobacterales</taxon>
        <taxon>Pectobacteriaceae</taxon>
        <taxon>Brenneria</taxon>
    </lineage>
</organism>
<evidence type="ECO:0000313" key="2">
    <source>
        <dbReference type="Proteomes" id="UP000285648"/>
    </source>
</evidence>
<dbReference type="EMBL" id="MJLZ01000022">
    <property type="protein sequence ID" value="RLM23229.1"/>
    <property type="molecule type" value="Genomic_DNA"/>
</dbReference>
<proteinExistence type="predicted"/>
<evidence type="ECO:0000313" key="1">
    <source>
        <dbReference type="EMBL" id="RLM23229.1"/>
    </source>
</evidence>
<reference evidence="1 2" key="1">
    <citation type="submission" date="2016-09" db="EMBL/GenBank/DDBJ databases">
        <authorList>
            <person name="Doonan J."/>
            <person name="Pachebat J.A."/>
            <person name="Golyshin P.N."/>
            <person name="Denman S."/>
            <person name="Mcdonald J.E."/>
        </authorList>
    </citation>
    <scope>NUCLEOTIDE SEQUENCE [LARGE SCALE GENOMIC DNA]</scope>
    <source>
        <strain evidence="1 2">NCPPB 3934</strain>
    </source>
</reference>